<dbReference type="AlphaFoldDB" id="A0A6M0RTL1"/>
<proteinExistence type="predicted"/>
<dbReference type="Proteomes" id="UP000481033">
    <property type="component" value="Unassembled WGS sequence"/>
</dbReference>
<keyword evidence="2" id="KW-1185">Reference proteome</keyword>
<name>A0A6M0RTL1_9CYAN</name>
<sequence>MQPALIRIIDNIRKQLDASTWEGSYRDDMRWPAETTAEQKQQYLALQEMLEKATPEEHDQIQATLAQLPSPDHRYALCLKKQDQQQEIDVWQLCYRLCNAADTADTKNHTGPITIDTSLLDLEMGDVDWIALDKKAKRLVEETFQALPTP</sequence>
<organism evidence="1 2">
    <name type="scientific">Adonisia turfae CCMR0081</name>
    <dbReference type="NCBI Taxonomy" id="2292702"/>
    <lineage>
        <taxon>Bacteria</taxon>
        <taxon>Bacillati</taxon>
        <taxon>Cyanobacteriota</taxon>
        <taxon>Adonisia</taxon>
        <taxon>Adonisia turfae</taxon>
    </lineage>
</organism>
<comment type="caution">
    <text evidence="1">The sequence shown here is derived from an EMBL/GenBank/DDBJ whole genome shotgun (WGS) entry which is preliminary data.</text>
</comment>
<gene>
    <name evidence="1" type="ORF">DXZ20_28970</name>
</gene>
<dbReference type="EMBL" id="QXHD01000004">
    <property type="protein sequence ID" value="NEZ59604.1"/>
    <property type="molecule type" value="Genomic_DNA"/>
</dbReference>
<reference evidence="1 2" key="1">
    <citation type="journal article" date="2020" name="Microb. Ecol.">
        <title>Ecogenomics of the Marine Benthic Filamentous Cyanobacterium Adonisia.</title>
        <authorList>
            <person name="Walter J.M."/>
            <person name="Coutinho F.H."/>
            <person name="Leomil L."/>
            <person name="Hargreaves P.I."/>
            <person name="Campeao M.E."/>
            <person name="Vieira V.V."/>
            <person name="Silva B.S."/>
            <person name="Fistarol G.O."/>
            <person name="Salomon P.S."/>
            <person name="Sawabe T."/>
            <person name="Mino S."/>
            <person name="Hosokawa M."/>
            <person name="Miyashita H."/>
            <person name="Maruyama F."/>
            <person name="van Verk M.C."/>
            <person name="Dutilh B.E."/>
            <person name="Thompson C.C."/>
            <person name="Thompson F.L."/>
        </authorList>
    </citation>
    <scope>NUCLEOTIDE SEQUENCE [LARGE SCALE GENOMIC DNA]</scope>
    <source>
        <strain evidence="1 2">CCMR0081</strain>
    </source>
</reference>
<accession>A0A6M0RTL1</accession>
<protein>
    <submittedName>
        <fullName evidence="1">Uncharacterized protein</fullName>
    </submittedName>
</protein>
<evidence type="ECO:0000313" key="1">
    <source>
        <dbReference type="EMBL" id="NEZ59604.1"/>
    </source>
</evidence>
<evidence type="ECO:0000313" key="2">
    <source>
        <dbReference type="Proteomes" id="UP000481033"/>
    </source>
</evidence>